<dbReference type="Pfam" id="PF00067">
    <property type="entry name" value="p450"/>
    <property type="match status" value="1"/>
</dbReference>
<evidence type="ECO:0000256" key="5">
    <source>
        <dbReference type="ARBA" id="ARBA00022723"/>
    </source>
</evidence>
<keyword evidence="12" id="KW-1185">Reference proteome</keyword>
<evidence type="ECO:0000256" key="7">
    <source>
        <dbReference type="ARBA" id="ARBA00023002"/>
    </source>
</evidence>
<proteinExistence type="inferred from homology"/>
<comment type="similarity">
    <text evidence="2">Belongs to the cytochrome P450 family.</text>
</comment>
<reference evidence="11 12" key="1">
    <citation type="journal article" date="2018" name="Science">
        <title>The opium poppy genome and morphinan production.</title>
        <authorList>
            <person name="Guo L."/>
            <person name="Winzer T."/>
            <person name="Yang X."/>
            <person name="Li Y."/>
            <person name="Ning Z."/>
            <person name="He Z."/>
            <person name="Teodor R."/>
            <person name="Lu Y."/>
            <person name="Bowser T.A."/>
            <person name="Graham I.A."/>
            <person name="Ye K."/>
        </authorList>
    </citation>
    <scope>NUCLEOTIDE SEQUENCE [LARGE SCALE GENOMIC DNA]</scope>
    <source>
        <strain evidence="12">cv. HN1</strain>
        <tissue evidence="11">Leaves</tissue>
    </source>
</reference>
<dbReference type="SUPFAM" id="SSF48264">
    <property type="entry name" value="Cytochrome P450"/>
    <property type="match status" value="1"/>
</dbReference>
<dbReference type="EMBL" id="CM010721">
    <property type="protein sequence ID" value="RZC68748.1"/>
    <property type="molecule type" value="Genomic_DNA"/>
</dbReference>
<evidence type="ECO:0000256" key="1">
    <source>
        <dbReference type="ARBA" id="ARBA00004370"/>
    </source>
</evidence>
<dbReference type="InterPro" id="IPR036396">
    <property type="entry name" value="Cyt_P450_sf"/>
</dbReference>
<accession>A0A4Y7K9R4</accession>
<evidence type="ECO:0000256" key="6">
    <source>
        <dbReference type="ARBA" id="ARBA00022989"/>
    </source>
</evidence>
<keyword evidence="6" id="KW-1133">Transmembrane helix</keyword>
<keyword evidence="9" id="KW-0503">Monooxygenase</keyword>
<name>A0A4Y7K9R4_PAPSO</name>
<keyword evidence="7" id="KW-0560">Oxidoreductase</keyword>
<dbReference type="PANTHER" id="PTHR24282">
    <property type="entry name" value="CYTOCHROME P450 FAMILY MEMBER"/>
    <property type="match status" value="1"/>
</dbReference>
<dbReference type="GO" id="GO:0005506">
    <property type="term" value="F:iron ion binding"/>
    <property type="evidence" value="ECO:0007669"/>
    <property type="project" value="InterPro"/>
</dbReference>
<dbReference type="Proteomes" id="UP000316621">
    <property type="component" value="Chromosome 7"/>
</dbReference>
<dbReference type="GO" id="GO:0016705">
    <property type="term" value="F:oxidoreductase activity, acting on paired donors, with incorporation or reduction of molecular oxygen"/>
    <property type="evidence" value="ECO:0007669"/>
    <property type="project" value="InterPro"/>
</dbReference>
<dbReference type="PANTHER" id="PTHR24282:SF211">
    <property type="entry name" value="CYTOCHROME P450-RELATED"/>
    <property type="match status" value="1"/>
</dbReference>
<evidence type="ECO:0000313" key="11">
    <source>
        <dbReference type="EMBL" id="RZC68748.1"/>
    </source>
</evidence>
<evidence type="ECO:0000313" key="12">
    <source>
        <dbReference type="Proteomes" id="UP000316621"/>
    </source>
</evidence>
<dbReference type="GO" id="GO:0004497">
    <property type="term" value="F:monooxygenase activity"/>
    <property type="evidence" value="ECO:0007669"/>
    <property type="project" value="UniProtKB-KW"/>
</dbReference>
<evidence type="ECO:0000256" key="2">
    <source>
        <dbReference type="ARBA" id="ARBA00010617"/>
    </source>
</evidence>
<evidence type="ECO:0000256" key="10">
    <source>
        <dbReference type="ARBA" id="ARBA00023136"/>
    </source>
</evidence>
<dbReference type="InterPro" id="IPR050665">
    <property type="entry name" value="Cytochrome_P450_Monooxygen"/>
</dbReference>
<keyword evidence="8" id="KW-0408">Iron</keyword>
<dbReference type="GO" id="GO:0033075">
    <property type="term" value="P:isoquinoline alkaloid biosynthetic process"/>
    <property type="evidence" value="ECO:0007669"/>
    <property type="project" value="UniProtKB-ARBA"/>
</dbReference>
<keyword evidence="10" id="KW-0472">Membrane</keyword>
<dbReference type="GO" id="GO:0020037">
    <property type="term" value="F:heme binding"/>
    <property type="evidence" value="ECO:0007669"/>
    <property type="project" value="InterPro"/>
</dbReference>
<gene>
    <name evidence="11" type="ORF">C5167_032721</name>
</gene>
<dbReference type="GO" id="GO:0016020">
    <property type="term" value="C:membrane"/>
    <property type="evidence" value="ECO:0007669"/>
    <property type="project" value="UniProtKB-SubCell"/>
</dbReference>
<keyword evidence="5" id="KW-0479">Metal-binding</keyword>
<evidence type="ECO:0000256" key="8">
    <source>
        <dbReference type="ARBA" id="ARBA00023004"/>
    </source>
</evidence>
<dbReference type="InterPro" id="IPR001128">
    <property type="entry name" value="Cyt_P450"/>
</dbReference>
<evidence type="ECO:0000256" key="3">
    <source>
        <dbReference type="ARBA" id="ARBA00022617"/>
    </source>
</evidence>
<evidence type="ECO:0000256" key="9">
    <source>
        <dbReference type="ARBA" id="ARBA00023033"/>
    </source>
</evidence>
<organism evidence="11 12">
    <name type="scientific">Papaver somniferum</name>
    <name type="common">Opium poppy</name>
    <dbReference type="NCBI Taxonomy" id="3469"/>
    <lineage>
        <taxon>Eukaryota</taxon>
        <taxon>Viridiplantae</taxon>
        <taxon>Streptophyta</taxon>
        <taxon>Embryophyta</taxon>
        <taxon>Tracheophyta</taxon>
        <taxon>Spermatophyta</taxon>
        <taxon>Magnoliopsida</taxon>
        <taxon>Ranunculales</taxon>
        <taxon>Papaveraceae</taxon>
        <taxon>Papaveroideae</taxon>
        <taxon>Papaver</taxon>
    </lineage>
</organism>
<keyword evidence="3" id="KW-0349">Heme</keyword>
<comment type="subcellular location">
    <subcellularLocation>
        <location evidence="1">Membrane</location>
    </subcellularLocation>
</comment>
<sequence length="234" mass="26555">MMGSLKSCLAMDLLDSFHSTFVDSEKIEEEMHKSILKIINKREAKLKMGEVDGYGNDFLGSLIVAYHENKRITLEDLIDECKTFYDAGHETATALLTWTCLLLATHADWQEKARNEVIELLKEDQSQNLPTYENILPKLKTLSKFCNPTPHHDPEIWGEDVQLFKPERFSEGTLTATHNKFGFVPPDLEIVLIALTMILQKYSLTVSPGYVHSPIHGLVSCPQYGLQLTLHPIE</sequence>
<dbReference type="Gramene" id="RZC68748">
    <property type="protein sequence ID" value="RZC68748"/>
    <property type="gene ID" value="C5167_032721"/>
</dbReference>
<dbReference type="Gene3D" id="1.10.630.10">
    <property type="entry name" value="Cytochrome P450"/>
    <property type="match status" value="2"/>
</dbReference>
<protein>
    <recommendedName>
        <fullName evidence="13">Cytochrome P450</fullName>
    </recommendedName>
</protein>
<evidence type="ECO:0008006" key="13">
    <source>
        <dbReference type="Google" id="ProtNLM"/>
    </source>
</evidence>
<keyword evidence="4" id="KW-0812">Transmembrane</keyword>
<evidence type="ECO:0000256" key="4">
    <source>
        <dbReference type="ARBA" id="ARBA00022692"/>
    </source>
</evidence>
<dbReference type="AlphaFoldDB" id="A0A4Y7K9R4"/>